<reference evidence="2 3" key="1">
    <citation type="submission" date="2019-09" db="EMBL/GenBank/DDBJ databases">
        <title>The hologenome of the rock-dwelling lichen Lasallia pustulata.</title>
        <authorList>
            <person name="Greshake Tzovaras B."/>
            <person name="Segers F."/>
            <person name="Bicker A."/>
            <person name="Dal Grande F."/>
            <person name="Otte J."/>
            <person name="Hankeln T."/>
            <person name="Schmitt I."/>
            <person name="Ebersberger I."/>
        </authorList>
    </citation>
    <scope>NUCLEOTIDE SEQUENCE [LARGE SCALE GENOMIC DNA]</scope>
    <source>
        <strain evidence="2">A1-1</strain>
    </source>
</reference>
<evidence type="ECO:0000313" key="2">
    <source>
        <dbReference type="EMBL" id="KAA6409941.1"/>
    </source>
</evidence>
<evidence type="ECO:0000313" key="3">
    <source>
        <dbReference type="Proteomes" id="UP000324767"/>
    </source>
</evidence>
<organism evidence="2 3">
    <name type="scientific">Lasallia pustulata</name>
    <dbReference type="NCBI Taxonomy" id="136370"/>
    <lineage>
        <taxon>Eukaryota</taxon>
        <taxon>Fungi</taxon>
        <taxon>Dikarya</taxon>
        <taxon>Ascomycota</taxon>
        <taxon>Pezizomycotina</taxon>
        <taxon>Lecanoromycetes</taxon>
        <taxon>OSLEUM clade</taxon>
        <taxon>Umbilicariomycetidae</taxon>
        <taxon>Umbilicariales</taxon>
        <taxon>Umbilicariaceae</taxon>
        <taxon>Lasallia</taxon>
    </lineage>
</organism>
<dbReference type="EMBL" id="VXIT01000010">
    <property type="protein sequence ID" value="KAA6409941.1"/>
    <property type="molecule type" value="Genomic_DNA"/>
</dbReference>
<accession>A0A5M8PKT3</accession>
<proteinExistence type="predicted"/>
<comment type="caution">
    <text evidence="2">The sequence shown here is derived from an EMBL/GenBank/DDBJ whole genome shotgun (WGS) entry which is preliminary data.</text>
</comment>
<evidence type="ECO:0000256" key="1">
    <source>
        <dbReference type="SAM" id="MobiDB-lite"/>
    </source>
</evidence>
<dbReference type="AlphaFoldDB" id="A0A5M8PKT3"/>
<dbReference type="Proteomes" id="UP000324767">
    <property type="component" value="Unassembled WGS sequence"/>
</dbReference>
<feature type="region of interest" description="Disordered" evidence="1">
    <location>
        <begin position="61"/>
        <end position="91"/>
    </location>
</feature>
<gene>
    <name evidence="2" type="ORF">FRX48_06554</name>
</gene>
<protein>
    <submittedName>
        <fullName evidence="2">Uncharacterized protein</fullName>
    </submittedName>
</protein>
<name>A0A5M8PKT3_9LECA</name>
<sequence length="91" mass="10065">MSVYRAAGYNNQCPTRPLLGHRSLPLQIPAVLASGSKVEQHPSLVKPDFCIRRNDSSQKLHISNLGTDDDVEIPHGQLSSLAPHEPESERR</sequence>